<evidence type="ECO:0000313" key="6">
    <source>
        <dbReference type="Proteomes" id="UP000289437"/>
    </source>
</evidence>
<dbReference type="GO" id="GO:0003841">
    <property type="term" value="F:1-acylglycerol-3-phosphate O-acyltransferase activity"/>
    <property type="evidence" value="ECO:0007669"/>
    <property type="project" value="TreeGrafter"/>
</dbReference>
<dbReference type="RefSeq" id="WP_128911060.1">
    <property type="nucleotide sequence ID" value="NZ_RDSM01000001.1"/>
</dbReference>
<organism evidence="5 6">
    <name type="scientific">Granulicella sibirica</name>
    <dbReference type="NCBI Taxonomy" id="2479048"/>
    <lineage>
        <taxon>Bacteria</taxon>
        <taxon>Pseudomonadati</taxon>
        <taxon>Acidobacteriota</taxon>
        <taxon>Terriglobia</taxon>
        <taxon>Terriglobales</taxon>
        <taxon>Acidobacteriaceae</taxon>
        <taxon>Granulicella</taxon>
    </lineage>
</organism>
<evidence type="ECO:0000259" key="4">
    <source>
        <dbReference type="SMART" id="SM00563"/>
    </source>
</evidence>
<reference evidence="6" key="2">
    <citation type="submission" date="2019-02" db="EMBL/GenBank/DDBJ databases">
        <title>Granulicella sibirica sp. nov., a psychrotolerant acidobacterium isolated from an organic soil layer in forested tundra, West Siberia.</title>
        <authorList>
            <person name="Oshkin I.Y."/>
            <person name="Kulichevskaya I.S."/>
            <person name="Rijpstra W.I.C."/>
            <person name="Sinninghe Damste J.S."/>
            <person name="Rakitin A.L."/>
            <person name="Ravin N.V."/>
            <person name="Dedysh S.N."/>
        </authorList>
    </citation>
    <scope>NUCLEOTIDE SEQUENCE [LARGE SCALE GENOMIC DNA]</scope>
    <source>
        <strain evidence="6">AF10</strain>
    </source>
</reference>
<keyword evidence="6" id="KW-1185">Reference proteome</keyword>
<comment type="pathway">
    <text evidence="1">Lipid metabolism.</text>
</comment>
<dbReference type="SUPFAM" id="SSF69593">
    <property type="entry name" value="Glycerol-3-phosphate (1)-acyltransferase"/>
    <property type="match status" value="1"/>
</dbReference>
<reference evidence="5 6" key="1">
    <citation type="submission" date="2018-11" db="EMBL/GenBank/DDBJ databases">
        <authorList>
            <person name="Mardanov A.V."/>
            <person name="Ravin N.V."/>
            <person name="Dedysh S.N."/>
        </authorList>
    </citation>
    <scope>NUCLEOTIDE SEQUENCE [LARGE SCALE GENOMIC DNA]</scope>
    <source>
        <strain evidence="5 6">AF10</strain>
    </source>
</reference>
<dbReference type="EMBL" id="RDSM01000001">
    <property type="protein sequence ID" value="RXH56789.1"/>
    <property type="molecule type" value="Genomic_DNA"/>
</dbReference>
<dbReference type="Proteomes" id="UP000289437">
    <property type="component" value="Unassembled WGS sequence"/>
</dbReference>
<dbReference type="PANTHER" id="PTHR10434:SF11">
    <property type="entry name" value="1-ACYL-SN-GLYCEROL-3-PHOSPHATE ACYLTRANSFERASE"/>
    <property type="match status" value="1"/>
</dbReference>
<feature type="domain" description="Phospholipid/glycerol acyltransferase" evidence="4">
    <location>
        <begin position="48"/>
        <end position="170"/>
    </location>
</feature>
<keyword evidence="3" id="KW-0012">Acyltransferase</keyword>
<dbReference type="AlphaFoldDB" id="A0A4Q0T476"/>
<dbReference type="InterPro" id="IPR002123">
    <property type="entry name" value="Plipid/glycerol_acylTrfase"/>
</dbReference>
<name>A0A4Q0T476_9BACT</name>
<dbReference type="GO" id="GO:0005886">
    <property type="term" value="C:plasma membrane"/>
    <property type="evidence" value="ECO:0007669"/>
    <property type="project" value="TreeGrafter"/>
</dbReference>
<evidence type="ECO:0000313" key="5">
    <source>
        <dbReference type="EMBL" id="RXH56789.1"/>
    </source>
</evidence>
<keyword evidence="2" id="KW-0808">Transferase</keyword>
<accession>A0A4Q0T476</accession>
<comment type="caution">
    <text evidence="5">The sequence shown here is derived from an EMBL/GenBank/DDBJ whole genome shotgun (WGS) entry which is preliminary data.</text>
</comment>
<dbReference type="Pfam" id="PF01553">
    <property type="entry name" value="Acyltransferase"/>
    <property type="match status" value="1"/>
</dbReference>
<proteinExistence type="predicted"/>
<dbReference type="PANTHER" id="PTHR10434">
    <property type="entry name" value="1-ACYL-SN-GLYCEROL-3-PHOSPHATE ACYLTRANSFERASE"/>
    <property type="match status" value="1"/>
</dbReference>
<dbReference type="CDD" id="cd06551">
    <property type="entry name" value="LPLAT"/>
    <property type="match status" value="1"/>
</dbReference>
<dbReference type="GO" id="GO:0006654">
    <property type="term" value="P:phosphatidic acid biosynthetic process"/>
    <property type="evidence" value="ECO:0007669"/>
    <property type="project" value="TreeGrafter"/>
</dbReference>
<dbReference type="OrthoDB" id="152799at2"/>
<sequence length="267" mass="29330">MTPPLGVPTISTPVLGFFRRIVRGYFRRNFHGVRVRGADQFTATTGPLIVYANHSSWWDPMVLILLAARMMPQRRHYAPMDARALKRYKILSYLGIFGVELESARGAVQFLRTGAAALSSGGVMWITPQGKFVDTRVRPLTFKPGLAGLAARAADENGTCTVLPLAIEYTFWDERTPECLLQFGAPVCVASGDTAASVEGRFEAALLLAMDELKQVATMRDEQQFATLHQGSVGTGGFYGLGQRIKAFVTRQEYQPEHTTVRDGGQG</sequence>
<dbReference type="SMART" id="SM00563">
    <property type="entry name" value="PlsC"/>
    <property type="match status" value="1"/>
</dbReference>
<evidence type="ECO:0000256" key="3">
    <source>
        <dbReference type="ARBA" id="ARBA00023315"/>
    </source>
</evidence>
<evidence type="ECO:0000256" key="2">
    <source>
        <dbReference type="ARBA" id="ARBA00022679"/>
    </source>
</evidence>
<evidence type="ECO:0000256" key="1">
    <source>
        <dbReference type="ARBA" id="ARBA00005189"/>
    </source>
</evidence>
<gene>
    <name evidence="5" type="ORF">GRAN_0099</name>
</gene>
<protein>
    <submittedName>
        <fullName evidence="5">Mn-containing catalase</fullName>
    </submittedName>
</protein>